<keyword evidence="1" id="KW-1133">Transmembrane helix</keyword>
<name>G7I0K2_9CORY</name>
<dbReference type="RefSeq" id="WP_006823408.1">
    <property type="nucleotide sequence ID" value="NZ_CAFW01000089.1"/>
</dbReference>
<evidence type="ECO:0000313" key="2">
    <source>
        <dbReference type="EMBL" id="CCE55967.1"/>
    </source>
</evidence>
<accession>G7I0K2</accession>
<evidence type="ECO:0000313" key="3">
    <source>
        <dbReference type="Proteomes" id="UP000004840"/>
    </source>
</evidence>
<protein>
    <submittedName>
        <fullName evidence="2">Uncharacterized protein</fullName>
    </submittedName>
</protein>
<feature type="transmembrane region" description="Helical" evidence="1">
    <location>
        <begin position="27"/>
        <end position="49"/>
    </location>
</feature>
<dbReference type="GeneID" id="82879056"/>
<dbReference type="Proteomes" id="UP000004840">
    <property type="component" value="Unassembled WGS sequence"/>
</dbReference>
<dbReference type="AlphaFoldDB" id="G7I0K2"/>
<organism evidence="2 3">
    <name type="scientific">Corynebacterium casei UCMA 3821</name>
    <dbReference type="NCBI Taxonomy" id="1110505"/>
    <lineage>
        <taxon>Bacteria</taxon>
        <taxon>Bacillati</taxon>
        <taxon>Actinomycetota</taxon>
        <taxon>Actinomycetes</taxon>
        <taxon>Mycobacteriales</taxon>
        <taxon>Corynebacteriaceae</taxon>
        <taxon>Corynebacterium</taxon>
    </lineage>
</organism>
<reference evidence="2 3" key="1">
    <citation type="journal article" date="2012" name="J. Bacteriol.">
        <title>Genome Sequence of Corynebacterium casei UCMA 3821, Isolated from a Smear-Ripened Cheese.</title>
        <authorList>
            <person name="Monnet C."/>
            <person name="Loux V."/>
            <person name="Bento P."/>
            <person name="Gibrat J.F."/>
            <person name="Straub C."/>
            <person name="Bonnarme P."/>
            <person name="Landaud S."/>
            <person name="Irlinger F."/>
        </authorList>
    </citation>
    <scope>NUCLEOTIDE SEQUENCE [LARGE SCALE GENOMIC DNA]</scope>
    <source>
        <strain evidence="2 3">UCMA 3821</strain>
    </source>
</reference>
<sequence length="57" mass="6230">MSELTRHESDVHEAEARDAEDGIVREFLAWIPAAAAMTIGLGALLYGMWMIDVAAQV</sequence>
<keyword evidence="1" id="KW-0812">Transmembrane</keyword>
<proteinExistence type="predicted"/>
<dbReference type="EMBL" id="CAFW01000089">
    <property type="protein sequence ID" value="CCE55967.1"/>
    <property type="molecule type" value="Genomic_DNA"/>
</dbReference>
<evidence type="ECO:0000256" key="1">
    <source>
        <dbReference type="SAM" id="Phobius"/>
    </source>
</evidence>
<keyword evidence="1" id="KW-0472">Membrane</keyword>
<gene>
    <name evidence="2" type="ORF">CCAS_12475</name>
</gene>